<feature type="compositionally biased region" description="Polar residues" evidence="1">
    <location>
        <begin position="504"/>
        <end position="519"/>
    </location>
</feature>
<dbReference type="AlphaFoldDB" id="A0A5B8XVC9"/>
<sequence>MSELRNIISKTPELLSALDDVNVLFVSIAGTGRFEYVKLGRRRKGTVSVAEAEMRQLAALLKSGQHVEGEWVARMFGGVGPGAILIERRPVAIVERLAQNVLNALRLSVKREGDGVVIGPPGASKSSVLLWLSTQITDETVLFVSENPPAELPGAHVTHVFPPNADTARDFERLLRVSPVVFWDRIRDLRDLQTLSACFGRKWFSLDRSTPELSASFFESAKAAGVMLDLATVLALSVSVIGRPEVRSFAFKESMGWNNLHGPDALSWVEGTVKSADPTELLEAPKLESSLEEKSAGAGIRKRPGHPTMDFDNPLTVPVDALEEISSVDPPSVPEVTRQYPHTPLPEPFSSGPHRPLERSKFQPDAATSSASNDILERIMPMLRDEPMPEVNLEDLRITMHEDVDPDDLDVSREQDTASHRAAEFDLREYADEYHERMKDQDFPDVTGEVMDLDDDYDDDYEDDFGNDFSQISEVFQDDLAEILTEDEIATSVASATDYALNSWQSKNFSPDPETSPTGRFSDPIELESIQDVEREDATEEVNLNDKLKLIRERFQRKD</sequence>
<feature type="compositionally biased region" description="Basic and acidic residues" evidence="1">
    <location>
        <begin position="285"/>
        <end position="295"/>
    </location>
</feature>
<gene>
    <name evidence="2" type="ORF">FRD01_16905</name>
</gene>
<feature type="region of interest" description="Disordered" evidence="1">
    <location>
        <begin position="327"/>
        <end position="370"/>
    </location>
</feature>
<dbReference type="RefSeq" id="WP_146961711.1">
    <property type="nucleotide sequence ID" value="NZ_CP042467.1"/>
</dbReference>
<evidence type="ECO:0000313" key="3">
    <source>
        <dbReference type="Proteomes" id="UP000321595"/>
    </source>
</evidence>
<accession>A0A5B8XVC9</accession>
<evidence type="ECO:0000313" key="2">
    <source>
        <dbReference type="EMBL" id="QED28888.1"/>
    </source>
</evidence>
<reference evidence="2 3" key="1">
    <citation type="submission" date="2019-08" db="EMBL/GenBank/DDBJ databases">
        <authorList>
            <person name="Liang Q."/>
        </authorList>
    </citation>
    <scope>NUCLEOTIDE SEQUENCE [LARGE SCALE GENOMIC DNA]</scope>
    <source>
        <strain evidence="2 3">V1718</strain>
    </source>
</reference>
<dbReference type="EMBL" id="CP042467">
    <property type="protein sequence ID" value="QED28888.1"/>
    <property type="molecule type" value="Genomic_DNA"/>
</dbReference>
<feature type="region of interest" description="Disordered" evidence="1">
    <location>
        <begin position="285"/>
        <end position="312"/>
    </location>
</feature>
<organism evidence="2 3">
    <name type="scientific">Microvenator marinus</name>
    <dbReference type="NCBI Taxonomy" id="2600177"/>
    <lineage>
        <taxon>Bacteria</taxon>
        <taxon>Deltaproteobacteria</taxon>
        <taxon>Bradymonadales</taxon>
        <taxon>Microvenatoraceae</taxon>
        <taxon>Microvenator</taxon>
    </lineage>
</organism>
<feature type="region of interest" description="Disordered" evidence="1">
    <location>
        <begin position="504"/>
        <end position="525"/>
    </location>
</feature>
<dbReference type="KEGG" id="bbae:FRD01_16905"/>
<evidence type="ECO:0000256" key="1">
    <source>
        <dbReference type="SAM" id="MobiDB-lite"/>
    </source>
</evidence>
<name>A0A5B8XVC9_9DELT</name>
<protein>
    <submittedName>
        <fullName evidence="2">Uncharacterized protein</fullName>
    </submittedName>
</protein>
<keyword evidence="3" id="KW-1185">Reference proteome</keyword>
<dbReference type="Proteomes" id="UP000321595">
    <property type="component" value="Chromosome"/>
</dbReference>
<proteinExistence type="predicted"/>